<keyword evidence="1" id="KW-0175">Coiled coil</keyword>
<dbReference type="STRING" id="914237.A0A1E1JZJ1"/>
<evidence type="ECO:0000313" key="4">
    <source>
        <dbReference type="Proteomes" id="UP000178129"/>
    </source>
</evidence>
<evidence type="ECO:0000256" key="1">
    <source>
        <dbReference type="SAM" id="Coils"/>
    </source>
</evidence>
<dbReference type="AlphaFoldDB" id="A0A1E1JZJ1"/>
<feature type="compositionally biased region" description="Polar residues" evidence="2">
    <location>
        <begin position="374"/>
        <end position="393"/>
    </location>
</feature>
<dbReference type="Proteomes" id="UP000178129">
    <property type="component" value="Unassembled WGS sequence"/>
</dbReference>
<evidence type="ECO:0000256" key="2">
    <source>
        <dbReference type="SAM" id="MobiDB-lite"/>
    </source>
</evidence>
<feature type="compositionally biased region" description="Polar residues" evidence="2">
    <location>
        <begin position="501"/>
        <end position="514"/>
    </location>
</feature>
<dbReference type="InParanoid" id="A0A1E1JZJ1"/>
<feature type="region of interest" description="Disordered" evidence="2">
    <location>
        <begin position="141"/>
        <end position="433"/>
    </location>
</feature>
<organism evidence="3 4">
    <name type="scientific">Rhynchosporium graminicola</name>
    <dbReference type="NCBI Taxonomy" id="2792576"/>
    <lineage>
        <taxon>Eukaryota</taxon>
        <taxon>Fungi</taxon>
        <taxon>Dikarya</taxon>
        <taxon>Ascomycota</taxon>
        <taxon>Pezizomycotina</taxon>
        <taxon>Leotiomycetes</taxon>
        <taxon>Helotiales</taxon>
        <taxon>Ploettnerulaceae</taxon>
        <taxon>Rhynchosporium</taxon>
    </lineage>
</organism>
<feature type="compositionally biased region" description="Low complexity" evidence="2">
    <location>
        <begin position="356"/>
        <end position="366"/>
    </location>
</feature>
<accession>A0A1E1JZJ1</accession>
<feature type="compositionally biased region" description="Polar residues" evidence="2">
    <location>
        <begin position="466"/>
        <end position="491"/>
    </location>
</feature>
<evidence type="ECO:0000313" key="3">
    <source>
        <dbReference type="EMBL" id="CZS91233.1"/>
    </source>
</evidence>
<feature type="compositionally biased region" description="Polar residues" evidence="2">
    <location>
        <begin position="403"/>
        <end position="426"/>
    </location>
</feature>
<feature type="region of interest" description="Disordered" evidence="2">
    <location>
        <begin position="452"/>
        <end position="533"/>
    </location>
</feature>
<feature type="compositionally biased region" description="Polar residues" evidence="2">
    <location>
        <begin position="260"/>
        <end position="276"/>
    </location>
</feature>
<feature type="compositionally biased region" description="Polar residues" evidence="2">
    <location>
        <begin position="326"/>
        <end position="340"/>
    </location>
</feature>
<feature type="compositionally biased region" description="Basic and acidic residues" evidence="2">
    <location>
        <begin position="204"/>
        <end position="219"/>
    </location>
</feature>
<feature type="compositionally biased region" description="Polar residues" evidence="2">
    <location>
        <begin position="85"/>
        <end position="114"/>
    </location>
</feature>
<reference evidence="4" key="1">
    <citation type="submission" date="2016-03" db="EMBL/GenBank/DDBJ databases">
        <authorList>
            <person name="Ploux O."/>
        </authorList>
    </citation>
    <scope>NUCLEOTIDE SEQUENCE [LARGE SCALE GENOMIC DNA]</scope>
    <source>
        <strain evidence="4">UK7</strain>
    </source>
</reference>
<feature type="region of interest" description="Disordered" evidence="2">
    <location>
        <begin position="1"/>
        <end position="127"/>
    </location>
</feature>
<comment type="caution">
    <text evidence="3">The sequence shown here is derived from an EMBL/GenBank/DDBJ whole genome shotgun (WGS) entry which is preliminary data.</text>
</comment>
<dbReference type="PANTHER" id="PTHR42023:SF1">
    <property type="entry name" value="BHLH DOMAIN-CONTAINING PROTEIN"/>
    <property type="match status" value="1"/>
</dbReference>
<keyword evidence="4" id="KW-1185">Reference proteome</keyword>
<proteinExistence type="predicted"/>
<gene>
    <name evidence="3" type="ORF">RCO7_01503</name>
</gene>
<feature type="coiled-coil region" evidence="1">
    <location>
        <begin position="616"/>
        <end position="643"/>
    </location>
</feature>
<protein>
    <submittedName>
        <fullName evidence="3">Uncharacterized protein</fullName>
    </submittedName>
</protein>
<sequence length="676" mass="74426">MWKRLNNPKGPKGVRPSPLAVQEPRKLYDGEGNNLGLVGYSRQEGAYDNQRRAPERPRRTEDMPSKGLPRLPFEAIAHHEDQDSTFRPASSIYSQPSPNPTHTRFHPNQYQTPFTERGEDVSPESSPELYSVNNWYVEPATNISSQSPGYENVSPIDEMPHVSHLNLGRPDSSSNSPSSNIPVLRRDKSNTVAVVAANLVSRKKPSENPRGRVAHDPRWDPYSGEITTSDRGKPQSVKPGTFTIPGLRSVHKETGLPLGNESSITSPGAKQHTSFSDRVRRLKSTTSGAPVEKPGWKGATGRVTLVSPVHDQLDMPPISLPRKSSKQTASPDSESFSSGGEVSPATIVRTRSGETSPASASHASPSIQAVLDTGSMNQAANSNFPRNDNTRSPITVREDPVAVSQSAAAGTLVRNANNGASPSGPQESGGWERDEGTMANIERNFHEQLNSVSSPIAEKPEPEYVQPTSRFSVTTYEPSTANNTPRPSTETSDSHPMPFNSHPTQSPADSSFLLNRQRPRVPDSPRTNSIVSRKAVPALSNPVFISMTSVPAHIPADKRSSNIAKNLPLSPAEASSRDLVTSLEAQLENLAHRRINITRSIRQMTELMPKDSVMETQEVRKKREMEKERVKGLREEEQEIRREEHRLGLKLHRAWKRADKDSVFEPTGLWVRRVTG</sequence>
<name>A0A1E1JZJ1_9HELO</name>
<dbReference type="EMBL" id="FJUW01000004">
    <property type="protein sequence ID" value="CZS91233.1"/>
    <property type="molecule type" value="Genomic_DNA"/>
</dbReference>
<feature type="compositionally biased region" description="Basic and acidic residues" evidence="2">
    <location>
        <begin position="49"/>
        <end position="64"/>
    </location>
</feature>
<dbReference type="PANTHER" id="PTHR42023">
    <property type="entry name" value="BHLH DOMAIN-CONTAINING PROTEIN"/>
    <property type="match status" value="1"/>
</dbReference>